<dbReference type="Proteomes" id="UP000807115">
    <property type="component" value="Chromosome 8"/>
</dbReference>
<dbReference type="InterPro" id="IPR018289">
    <property type="entry name" value="MULE_transposase_dom"/>
</dbReference>
<feature type="domain" description="SWIM-type" evidence="6">
    <location>
        <begin position="577"/>
        <end position="613"/>
    </location>
</feature>
<evidence type="ECO:0000259" key="6">
    <source>
        <dbReference type="PROSITE" id="PS50966"/>
    </source>
</evidence>
<dbReference type="EMBL" id="CM027687">
    <property type="protein sequence ID" value="KAG0521131.1"/>
    <property type="molecule type" value="Genomic_DNA"/>
</dbReference>
<keyword evidence="1" id="KW-0479">Metal-binding</keyword>
<protein>
    <recommendedName>
        <fullName evidence="6">SWIM-type domain-containing protein</fullName>
    </recommendedName>
</protein>
<comment type="caution">
    <text evidence="7">The sequence shown here is derived from an EMBL/GenBank/DDBJ whole genome shotgun (WGS) entry which is preliminary data.</text>
</comment>
<proteinExistence type="predicted"/>
<accession>A0A921QGH5</accession>
<reference evidence="7" key="2">
    <citation type="submission" date="2020-10" db="EMBL/GenBank/DDBJ databases">
        <authorList>
            <person name="Cooper E.A."/>
            <person name="Brenton Z.W."/>
            <person name="Flinn B.S."/>
            <person name="Jenkins J."/>
            <person name="Shu S."/>
            <person name="Flowers D."/>
            <person name="Luo F."/>
            <person name="Wang Y."/>
            <person name="Xia P."/>
            <person name="Barry K."/>
            <person name="Daum C."/>
            <person name="Lipzen A."/>
            <person name="Yoshinaga Y."/>
            <person name="Schmutz J."/>
            <person name="Saski C."/>
            <person name="Vermerris W."/>
            <person name="Kresovich S."/>
        </authorList>
    </citation>
    <scope>NUCLEOTIDE SEQUENCE</scope>
</reference>
<evidence type="ECO:0000256" key="4">
    <source>
        <dbReference type="PROSITE-ProRule" id="PRU00325"/>
    </source>
</evidence>
<dbReference type="PANTHER" id="PTHR47718">
    <property type="entry name" value="OS01G0519700 PROTEIN"/>
    <property type="match status" value="1"/>
</dbReference>
<dbReference type="Pfam" id="PF10551">
    <property type="entry name" value="MULE"/>
    <property type="match status" value="1"/>
</dbReference>
<organism evidence="7 8">
    <name type="scientific">Sorghum bicolor</name>
    <name type="common">Sorghum</name>
    <name type="synonym">Sorghum vulgare</name>
    <dbReference type="NCBI Taxonomy" id="4558"/>
    <lineage>
        <taxon>Eukaryota</taxon>
        <taxon>Viridiplantae</taxon>
        <taxon>Streptophyta</taxon>
        <taxon>Embryophyta</taxon>
        <taxon>Tracheophyta</taxon>
        <taxon>Spermatophyta</taxon>
        <taxon>Magnoliopsida</taxon>
        <taxon>Liliopsida</taxon>
        <taxon>Poales</taxon>
        <taxon>Poaceae</taxon>
        <taxon>PACMAD clade</taxon>
        <taxon>Panicoideae</taxon>
        <taxon>Andropogonodae</taxon>
        <taxon>Andropogoneae</taxon>
        <taxon>Sorghinae</taxon>
        <taxon>Sorghum</taxon>
    </lineage>
</organism>
<evidence type="ECO:0000256" key="3">
    <source>
        <dbReference type="ARBA" id="ARBA00022833"/>
    </source>
</evidence>
<dbReference type="PROSITE" id="PS50966">
    <property type="entry name" value="ZF_SWIM"/>
    <property type="match status" value="1"/>
</dbReference>
<name>A0A921QGH5_SORBI</name>
<dbReference type="InterPro" id="IPR007527">
    <property type="entry name" value="Znf_SWIM"/>
</dbReference>
<dbReference type="Pfam" id="PF03101">
    <property type="entry name" value="FAR1"/>
    <property type="match status" value="1"/>
</dbReference>
<feature type="compositionally biased region" description="Polar residues" evidence="5">
    <location>
        <begin position="828"/>
        <end position="837"/>
    </location>
</feature>
<dbReference type="GO" id="GO:0008270">
    <property type="term" value="F:zinc ion binding"/>
    <property type="evidence" value="ECO:0007669"/>
    <property type="project" value="UniProtKB-KW"/>
</dbReference>
<dbReference type="InterPro" id="IPR006564">
    <property type="entry name" value="Znf_PMZ"/>
</dbReference>
<sequence>MNLEPVQLDTYCQDHEIESGKTDNQQRVADITEEDIEIFLERDPIEEQRNEAILEIEKKNIPEIGMRFNSSYEAQRFCNEYSYMARFSLVLASSYHTTSKKWKNEVTKITLRCNKYGKHYDKDEDPIESIVPERQTSVLAKTGCKVAIIIKETNGIWTITSAHLEHNHGLGTNSEAKFFRTHKYMSTEEKAMIRTLKKVNIPTRNMVAILSYMRGGRAALPYDDKDVANYSSKVGRERTMNDMTQVLQFFSEKQAENHGFYYSIDMDGSNKVKNIFWADAKAREYYKLYGDCISFDTTFLTNKYNLPFAPIVGISAHGNTYIFACAFLGDETADTFMWVFKQFLSAMNEKHPQTVITDQDAAMMKAVAQVFPNARHRICWFHVKKNLEEKMVKVFKSKEGLSQEMNDILENSVTEQEFEELWMKMINNYDLNNMKCLQDLWAKRRSIVPVYFKNAFFPFIQTTARSEGTNSVFKKGVGPQFSVMSFLNEYQRITDTIHNREDRYDYHTRNRKMKILWSKYNIEKQARGYYNKAIFVKFQQQLRETTGLQADTIEPNQAYEVYIDTNMNEQPYRLRKYIVLVNLPEKEYTCICGKFDKDGILCSHILKVMLHLRTSEIPEKYILDRWRKNEKKIQIDIPTIGPGENSTLRFNNLSRRLVTVASKGSRTKERSKYLFGISKAIEDTVDGIQDEETNSLTNLTEKFLKLASQGAKKDSKYKYLLQMIEVIEEEMRAIDDDGDDDTRSQAQINNRRSITNGILEGGESSCSITIQNPDKVKSKGRPRKKTIVEKAKLKAKKKIEKQKKKKTTTNRSESIKKKELKSKKIQGLATNQVQEIGSKQHLP</sequence>
<evidence type="ECO:0000256" key="5">
    <source>
        <dbReference type="SAM" id="MobiDB-lite"/>
    </source>
</evidence>
<evidence type="ECO:0000313" key="8">
    <source>
        <dbReference type="Proteomes" id="UP000807115"/>
    </source>
</evidence>
<evidence type="ECO:0000256" key="2">
    <source>
        <dbReference type="ARBA" id="ARBA00022771"/>
    </source>
</evidence>
<feature type="compositionally biased region" description="Polar residues" evidence="5">
    <location>
        <begin position="744"/>
        <end position="756"/>
    </location>
</feature>
<gene>
    <name evidence="7" type="ORF">BDA96_08G134800</name>
</gene>
<dbReference type="AlphaFoldDB" id="A0A921QGH5"/>
<keyword evidence="3" id="KW-0862">Zinc</keyword>
<feature type="compositionally biased region" description="Basic residues" evidence="5">
    <location>
        <begin position="793"/>
        <end position="808"/>
    </location>
</feature>
<keyword evidence="2 4" id="KW-0863">Zinc-finger</keyword>
<evidence type="ECO:0000256" key="1">
    <source>
        <dbReference type="ARBA" id="ARBA00022723"/>
    </source>
</evidence>
<reference evidence="7" key="1">
    <citation type="journal article" date="2019" name="BMC Genomics">
        <title>A new reference genome for Sorghum bicolor reveals high levels of sequence similarity between sweet and grain genotypes: implications for the genetics of sugar metabolism.</title>
        <authorList>
            <person name="Cooper E.A."/>
            <person name="Brenton Z.W."/>
            <person name="Flinn B.S."/>
            <person name="Jenkins J."/>
            <person name="Shu S."/>
            <person name="Flowers D."/>
            <person name="Luo F."/>
            <person name="Wang Y."/>
            <person name="Xia P."/>
            <person name="Barry K."/>
            <person name="Daum C."/>
            <person name="Lipzen A."/>
            <person name="Yoshinaga Y."/>
            <person name="Schmutz J."/>
            <person name="Saski C."/>
            <person name="Vermerris W."/>
            <person name="Kresovich S."/>
        </authorList>
    </citation>
    <scope>NUCLEOTIDE SEQUENCE</scope>
</reference>
<evidence type="ECO:0000313" key="7">
    <source>
        <dbReference type="EMBL" id="KAG0521131.1"/>
    </source>
</evidence>
<dbReference type="InterPro" id="IPR004330">
    <property type="entry name" value="FAR1_DNA_bnd_dom"/>
</dbReference>
<dbReference type="PANTHER" id="PTHR47718:SF5">
    <property type="entry name" value="PROTEIN FAR1-RELATED SEQUENCE 8-LIKE"/>
    <property type="match status" value="1"/>
</dbReference>
<feature type="region of interest" description="Disordered" evidence="5">
    <location>
        <begin position="735"/>
        <end position="843"/>
    </location>
</feature>
<dbReference type="SMART" id="SM00575">
    <property type="entry name" value="ZnF_PMZ"/>
    <property type="match status" value="1"/>
</dbReference>
<dbReference type="Pfam" id="PF04434">
    <property type="entry name" value="SWIM"/>
    <property type="match status" value="1"/>
</dbReference>